<proteinExistence type="predicted"/>
<keyword evidence="1" id="KW-0812">Transmembrane</keyword>
<protein>
    <submittedName>
        <fullName evidence="2">Uncharacterized protein</fullName>
    </submittedName>
</protein>
<dbReference type="EMBL" id="ACZI02000002">
    <property type="protein sequence ID" value="ERG69335.1"/>
    <property type="molecule type" value="Genomic_DNA"/>
</dbReference>
<comment type="caution">
    <text evidence="2">The sequence shown here is derived from an EMBL/GenBank/DDBJ whole genome shotgun (WGS) entry which is preliminary data.</text>
</comment>
<dbReference type="AlphaFoldDB" id="U1M2J7"/>
<name>U1M2J7_SEGRC</name>
<organism evidence="2 3">
    <name type="scientific">Segniliparus rugosus (strain ATCC BAA-974 / DSM 45345 / CCUG 50838 / CIP 108380 / JCM 13579 / CDC 945)</name>
    <dbReference type="NCBI Taxonomy" id="679197"/>
    <lineage>
        <taxon>Bacteria</taxon>
        <taxon>Bacillati</taxon>
        <taxon>Actinomycetota</taxon>
        <taxon>Actinomycetes</taxon>
        <taxon>Mycobacteriales</taxon>
        <taxon>Segniliparaceae</taxon>
        <taxon>Segniliparus</taxon>
    </lineage>
</organism>
<sequence length="33" mass="3564">MIDVLEGLFVLAATSLVLVFTMVIIRVITKNGS</sequence>
<evidence type="ECO:0000313" key="2">
    <source>
        <dbReference type="EMBL" id="ERG69335.1"/>
    </source>
</evidence>
<evidence type="ECO:0000313" key="3">
    <source>
        <dbReference type="Proteomes" id="UP000004816"/>
    </source>
</evidence>
<dbReference type="Proteomes" id="UP000004816">
    <property type="component" value="Unassembled WGS sequence"/>
</dbReference>
<feature type="transmembrane region" description="Helical" evidence="1">
    <location>
        <begin position="6"/>
        <end position="28"/>
    </location>
</feature>
<dbReference type="HOGENOM" id="CLU_3383713_0_0_11"/>
<reference evidence="2 3" key="1">
    <citation type="journal article" date="2011" name="Stand. Genomic Sci.">
        <title>High quality draft genome sequence of Segniliparus rugosus CDC 945(T)= (ATCC BAA-974(T)).</title>
        <authorList>
            <person name="Earl A.M."/>
            <person name="Desjardins C.A."/>
            <person name="Fitzgerald M.G."/>
            <person name="Arachchi H.M."/>
            <person name="Zeng Q."/>
            <person name="Mehta T."/>
            <person name="Griggs A."/>
            <person name="Birren B.W."/>
            <person name="Toney N.C."/>
            <person name="Carr J."/>
            <person name="Posey J."/>
            <person name="Butler W.R."/>
        </authorList>
    </citation>
    <scope>NUCLEOTIDE SEQUENCE [LARGE SCALE GENOMIC DNA]</scope>
    <source>
        <strain evidence="3">ATCC BAA-974 / DSM 45345 / CCUG 50838 / CIP 108380 / JCM 13579 / CDC 945</strain>
    </source>
</reference>
<keyword evidence="1" id="KW-1133">Transmembrane helix</keyword>
<evidence type="ECO:0000256" key="1">
    <source>
        <dbReference type="SAM" id="Phobius"/>
    </source>
</evidence>
<gene>
    <name evidence="2" type="ORF">HMPREF9336_04226</name>
</gene>
<accession>U1M2J7</accession>
<keyword evidence="3" id="KW-1185">Reference proteome</keyword>
<keyword evidence="1" id="KW-0472">Membrane</keyword>